<evidence type="ECO:0000313" key="1">
    <source>
        <dbReference type="EMBL" id="MFC7331773.1"/>
    </source>
</evidence>
<gene>
    <name evidence="1" type="ORF">ACFQPS_01230</name>
</gene>
<evidence type="ECO:0008006" key="3">
    <source>
        <dbReference type="Google" id="ProtNLM"/>
    </source>
</evidence>
<dbReference type="Proteomes" id="UP001596456">
    <property type="component" value="Unassembled WGS sequence"/>
</dbReference>
<sequence>MRRRRAQVAEGQRYRRIGVGLGIWEVIAIQTDGVGKMHARLRREDDPSSVKTLAVSVLLDPRQFEPLPE</sequence>
<dbReference type="EMBL" id="JBHTCM010000004">
    <property type="protein sequence ID" value="MFC7331773.1"/>
    <property type="molecule type" value="Genomic_DNA"/>
</dbReference>
<proteinExistence type="predicted"/>
<protein>
    <recommendedName>
        <fullName evidence="3">Transposase</fullName>
    </recommendedName>
</protein>
<evidence type="ECO:0000313" key="2">
    <source>
        <dbReference type="Proteomes" id="UP001596456"/>
    </source>
</evidence>
<dbReference type="RefSeq" id="WP_377355749.1">
    <property type="nucleotide sequence ID" value="NZ_JBHTCM010000004.1"/>
</dbReference>
<name>A0ABW2KPC4_9PROT</name>
<comment type="caution">
    <text evidence="1">The sequence shown here is derived from an EMBL/GenBank/DDBJ whole genome shotgun (WGS) entry which is preliminary data.</text>
</comment>
<keyword evidence="2" id="KW-1185">Reference proteome</keyword>
<reference evidence="2" key="1">
    <citation type="journal article" date="2019" name="Int. J. Syst. Evol. Microbiol.">
        <title>The Global Catalogue of Microorganisms (GCM) 10K type strain sequencing project: providing services to taxonomists for standard genome sequencing and annotation.</title>
        <authorList>
            <consortium name="The Broad Institute Genomics Platform"/>
            <consortium name="The Broad Institute Genome Sequencing Center for Infectious Disease"/>
            <person name="Wu L."/>
            <person name="Ma J."/>
        </authorList>
    </citation>
    <scope>NUCLEOTIDE SEQUENCE [LARGE SCALE GENOMIC DNA]</scope>
    <source>
        <strain evidence="2">CGMCC 1.16275</strain>
    </source>
</reference>
<accession>A0ABW2KPC4</accession>
<organism evidence="1 2">
    <name type="scientific">Rhodocista pekingensis</name>
    <dbReference type="NCBI Taxonomy" id="201185"/>
    <lineage>
        <taxon>Bacteria</taxon>
        <taxon>Pseudomonadati</taxon>
        <taxon>Pseudomonadota</taxon>
        <taxon>Alphaproteobacteria</taxon>
        <taxon>Rhodospirillales</taxon>
        <taxon>Azospirillaceae</taxon>
        <taxon>Rhodocista</taxon>
    </lineage>
</organism>